<dbReference type="GO" id="GO:0005886">
    <property type="term" value="C:plasma membrane"/>
    <property type="evidence" value="ECO:0007669"/>
    <property type="project" value="UniProtKB-ARBA"/>
</dbReference>
<feature type="transmembrane region" description="Helical" evidence="6">
    <location>
        <begin position="12"/>
        <end position="28"/>
    </location>
</feature>
<keyword evidence="4 6" id="KW-1133">Transmembrane helix</keyword>
<evidence type="ECO:0000256" key="2">
    <source>
        <dbReference type="ARBA" id="ARBA00022475"/>
    </source>
</evidence>
<evidence type="ECO:0000313" key="8">
    <source>
        <dbReference type="Proteomes" id="UP000185608"/>
    </source>
</evidence>
<evidence type="ECO:0000313" key="7">
    <source>
        <dbReference type="EMBL" id="AOW80947.1"/>
    </source>
</evidence>
<dbReference type="STRING" id="1873524.HSR6_1844"/>
<dbReference type="KEGG" id="halh:HTSR_1778"/>
<name>A0A1D8S6F2_9EURY</name>
<feature type="transmembrane region" description="Helical" evidence="6">
    <location>
        <begin position="98"/>
        <end position="120"/>
    </location>
</feature>
<evidence type="ECO:0000256" key="6">
    <source>
        <dbReference type="SAM" id="Phobius"/>
    </source>
</evidence>
<reference evidence="7 8" key="1">
    <citation type="submission" date="2016-06" db="EMBL/GenBank/DDBJ databases">
        <title>Discovery of anaerobic lithoheterotrophic haloarchaeon capable of sulfur respiration by hydrogen and formate.</title>
        <authorList>
            <person name="Sorokin D.Y."/>
            <person name="Kublanov I.V."/>
            <person name="Roman P."/>
            <person name="Sinninghe Damste J.S."/>
            <person name="Golyshin P.N."/>
            <person name="Rojo D."/>
            <person name="Ciordia S."/>
            <person name="Mena Md.C."/>
            <person name="Ferrer M."/>
            <person name="Smedile F."/>
            <person name="Messina E."/>
            <person name="La Cono V."/>
            <person name="Yakimov M.M."/>
        </authorList>
    </citation>
    <scope>NUCLEOTIDE SEQUENCE [LARGE SCALE GENOMIC DNA]</scope>
    <source>
        <strain evidence="7 8">HTSR1</strain>
    </source>
</reference>
<feature type="transmembrane region" description="Helical" evidence="6">
    <location>
        <begin position="35"/>
        <end position="56"/>
    </location>
</feature>
<dbReference type="PANTHER" id="PTHR34857">
    <property type="entry name" value="SLL0384 PROTEIN"/>
    <property type="match status" value="1"/>
</dbReference>
<dbReference type="AlphaFoldDB" id="A0A1D8S6F2"/>
<sequence>MTGAEPRFDPRSKLAVALAFVLAGFLTGTIRGQLLFFALLGVVVLVLGEVSIRAWLGALTPLAVLVVLLLVLNTLFYASGPAWYAVQIGPIRLAVTPEGAATAGLIAARLVLVAGAAAWFALGTETERFEAALAELGVPWSFAFLLSLTIGLVPEMRERFRTIEESQRTRGLDLSGGPIARTRARLPMLVPFLAAVIRYGYDLSTALTARGFDEPGPRTSITTVDHTRRDLVLYLLAVGVVVTALLL</sequence>
<keyword evidence="5 6" id="KW-0472">Membrane</keyword>
<accession>A0A1D8S6F2</accession>
<feature type="transmembrane region" description="Helical" evidence="6">
    <location>
        <begin position="132"/>
        <end position="153"/>
    </location>
</feature>
<evidence type="ECO:0000256" key="3">
    <source>
        <dbReference type="ARBA" id="ARBA00022692"/>
    </source>
</evidence>
<evidence type="ECO:0000256" key="1">
    <source>
        <dbReference type="ARBA" id="ARBA00004141"/>
    </source>
</evidence>
<dbReference type="InterPro" id="IPR051611">
    <property type="entry name" value="ECF_transporter_component"/>
</dbReference>
<dbReference type="GeneID" id="29829765"/>
<keyword evidence="3 6" id="KW-0812">Transmembrane</keyword>
<proteinExistence type="predicted"/>
<evidence type="ECO:0000256" key="4">
    <source>
        <dbReference type="ARBA" id="ARBA00022989"/>
    </source>
</evidence>
<organism evidence="7 8">
    <name type="scientific">Halodesulfurarchaeum formicicum</name>
    <dbReference type="NCBI Taxonomy" id="1873524"/>
    <lineage>
        <taxon>Archaea</taxon>
        <taxon>Methanobacteriati</taxon>
        <taxon>Methanobacteriota</taxon>
        <taxon>Stenosarchaea group</taxon>
        <taxon>Halobacteria</taxon>
        <taxon>Halobacteriales</taxon>
        <taxon>Halobacteriaceae</taxon>
        <taxon>Halodesulfurarchaeum</taxon>
    </lineage>
</organism>
<keyword evidence="2" id="KW-1003">Cell membrane</keyword>
<dbReference type="CDD" id="cd16914">
    <property type="entry name" value="EcfT"/>
    <property type="match status" value="1"/>
</dbReference>
<dbReference type="Proteomes" id="UP000185608">
    <property type="component" value="Chromosome"/>
</dbReference>
<gene>
    <name evidence="7" type="ORF">HTSR_1778</name>
</gene>
<dbReference type="InterPro" id="IPR003339">
    <property type="entry name" value="ABC/ECF_trnsptr_transmembrane"/>
</dbReference>
<dbReference type="RefSeq" id="WP_070365601.1">
    <property type="nucleotide sequence ID" value="NZ_CP016070.1"/>
</dbReference>
<evidence type="ECO:0000256" key="5">
    <source>
        <dbReference type="ARBA" id="ARBA00023136"/>
    </source>
</evidence>
<protein>
    <submittedName>
        <fullName evidence="7">Cobalt transport protein</fullName>
    </submittedName>
</protein>
<comment type="subcellular location">
    <subcellularLocation>
        <location evidence="1">Membrane</location>
        <topology evidence="1">Multi-pass membrane protein</topology>
    </subcellularLocation>
</comment>
<dbReference type="Pfam" id="PF02361">
    <property type="entry name" value="CbiQ"/>
    <property type="match status" value="1"/>
</dbReference>
<dbReference type="PANTHER" id="PTHR34857:SF2">
    <property type="entry name" value="SLL0384 PROTEIN"/>
    <property type="match status" value="1"/>
</dbReference>
<dbReference type="EMBL" id="CP016070">
    <property type="protein sequence ID" value="AOW80947.1"/>
    <property type="molecule type" value="Genomic_DNA"/>
</dbReference>
<feature type="transmembrane region" description="Helical" evidence="6">
    <location>
        <begin position="62"/>
        <end position="86"/>
    </location>
</feature>